<keyword evidence="10" id="KW-1185">Reference proteome</keyword>
<comment type="subcellular location">
    <subcellularLocation>
        <location evidence="1">Membrane</location>
        <topology evidence="1">Single-pass type II membrane protein</topology>
    </subcellularLocation>
</comment>
<evidence type="ECO:0008006" key="11">
    <source>
        <dbReference type="Google" id="ProtNLM"/>
    </source>
</evidence>
<evidence type="ECO:0000256" key="4">
    <source>
        <dbReference type="ARBA" id="ARBA00022968"/>
    </source>
</evidence>
<evidence type="ECO:0000256" key="1">
    <source>
        <dbReference type="ARBA" id="ARBA00004606"/>
    </source>
</evidence>
<dbReference type="EMBL" id="BMAR01000002">
    <property type="protein sequence ID" value="GFR41913.1"/>
    <property type="molecule type" value="Genomic_DNA"/>
</dbReference>
<keyword evidence="8" id="KW-0732">Signal</keyword>
<evidence type="ECO:0000313" key="10">
    <source>
        <dbReference type="Proteomes" id="UP001054857"/>
    </source>
</evidence>
<evidence type="ECO:0000256" key="2">
    <source>
        <dbReference type="ARBA" id="ARBA00006462"/>
    </source>
</evidence>
<feature type="compositionally biased region" description="Gly residues" evidence="7">
    <location>
        <begin position="382"/>
        <end position="391"/>
    </location>
</feature>
<accession>A0AAD3HIH6</accession>
<dbReference type="GO" id="GO:0016020">
    <property type="term" value="C:membrane"/>
    <property type="evidence" value="ECO:0007669"/>
    <property type="project" value="UniProtKB-SubCell"/>
</dbReference>
<evidence type="ECO:0000256" key="8">
    <source>
        <dbReference type="SAM" id="SignalP"/>
    </source>
</evidence>
<dbReference type="InterPro" id="IPR026050">
    <property type="entry name" value="C1GALT1/C1GALT1_chp1"/>
</dbReference>
<evidence type="ECO:0000256" key="3">
    <source>
        <dbReference type="ARBA" id="ARBA00022692"/>
    </source>
</evidence>
<proteinExistence type="inferred from homology"/>
<evidence type="ECO:0000256" key="5">
    <source>
        <dbReference type="ARBA" id="ARBA00022989"/>
    </source>
</evidence>
<dbReference type="Gene3D" id="3.90.550.50">
    <property type="match status" value="1"/>
</dbReference>
<keyword evidence="6" id="KW-0472">Membrane</keyword>
<comment type="caution">
    <text evidence="9">The sequence shown here is derived from an EMBL/GenBank/DDBJ whole genome shotgun (WGS) entry which is preliminary data.</text>
</comment>
<keyword evidence="4" id="KW-0735">Signal-anchor</keyword>
<protein>
    <recommendedName>
        <fullName evidence="11">Glycosyltransferase family 31 protein</fullName>
    </recommendedName>
</protein>
<evidence type="ECO:0000313" key="9">
    <source>
        <dbReference type="EMBL" id="GFR41913.1"/>
    </source>
</evidence>
<feature type="region of interest" description="Disordered" evidence="7">
    <location>
        <begin position="374"/>
        <end position="407"/>
    </location>
</feature>
<dbReference type="PANTHER" id="PTHR23033">
    <property type="entry name" value="BETA1,3-GALACTOSYLTRANSFERASE"/>
    <property type="match status" value="1"/>
</dbReference>
<comment type="similarity">
    <text evidence="2">Belongs to the glycosyltransferase 31 family. Beta3-Gal-T subfamily.</text>
</comment>
<gene>
    <name evidence="9" type="ORF">Agub_g2705</name>
</gene>
<feature type="chain" id="PRO_5042297456" description="Glycosyltransferase family 31 protein" evidence="8">
    <location>
        <begin position="25"/>
        <end position="407"/>
    </location>
</feature>
<organism evidence="9 10">
    <name type="scientific">Astrephomene gubernaculifera</name>
    <dbReference type="NCBI Taxonomy" id="47775"/>
    <lineage>
        <taxon>Eukaryota</taxon>
        <taxon>Viridiplantae</taxon>
        <taxon>Chlorophyta</taxon>
        <taxon>core chlorophytes</taxon>
        <taxon>Chlorophyceae</taxon>
        <taxon>CS clade</taxon>
        <taxon>Chlamydomonadales</taxon>
        <taxon>Astrephomenaceae</taxon>
        <taxon>Astrephomene</taxon>
    </lineage>
</organism>
<keyword evidence="5" id="KW-1133">Transmembrane helix</keyword>
<name>A0AAD3HIH6_9CHLO</name>
<feature type="signal peptide" evidence="8">
    <location>
        <begin position="1"/>
        <end position="24"/>
    </location>
</feature>
<dbReference type="Proteomes" id="UP001054857">
    <property type="component" value="Unassembled WGS sequence"/>
</dbReference>
<evidence type="ECO:0000256" key="6">
    <source>
        <dbReference type="ARBA" id="ARBA00023136"/>
    </source>
</evidence>
<keyword evidence="3" id="KW-0812">Transmembrane</keyword>
<dbReference type="AlphaFoldDB" id="A0AAD3HIH6"/>
<reference evidence="9 10" key="1">
    <citation type="journal article" date="2021" name="Sci. Rep.">
        <title>Genome sequencing of the multicellular alga Astrephomene provides insights into convergent evolution of germ-soma differentiation.</title>
        <authorList>
            <person name="Yamashita S."/>
            <person name="Yamamoto K."/>
            <person name="Matsuzaki R."/>
            <person name="Suzuki S."/>
            <person name="Yamaguchi H."/>
            <person name="Hirooka S."/>
            <person name="Minakuchi Y."/>
            <person name="Miyagishima S."/>
            <person name="Kawachi M."/>
            <person name="Toyoda A."/>
            <person name="Nozaki H."/>
        </authorList>
    </citation>
    <scope>NUCLEOTIDE SEQUENCE [LARGE SCALE GENOMIC DNA]</scope>
    <source>
        <strain evidence="9 10">NIES-4017</strain>
    </source>
</reference>
<dbReference type="PANTHER" id="PTHR23033:SF50">
    <property type="entry name" value="HEXOSYLTRANSFERASE"/>
    <property type="match status" value="1"/>
</dbReference>
<sequence length="407" mass="44488">MALTRLYLLASLLATAISFRAAHATIPEGSAQELADDDFVVAISTASSRLVLAQGTRAYRAGIRTFIMNSNETEIPFLNKVYAKYRETYEYFPDEEDPDPKRWHAKNPGDFRAAMAPFAAHRHFGNTYKWMLYGDDDTLFFMRGVQQLLSNFDPELPLALSDNLWYETGHPRLESFRCLPCGFNTSNMPAAQTDTGYTPRAACPYCTRKDACPPSKPSCAITGAHGGAGMIFSVGLMRQLDLSYDAALACMNDLRHCSGGDCLVSQCLWRAGYGFTDPGFSLQYTQPYDHVLFDNMEARWFLKSPIESITMGNCGPLCRNVIQHAVSYHVRGKSFPSFAKAAAFMYGLTESYGAAIEFLALQADRGSRGVAAAVGGEEEGGEGGAGGGTNGDGLWEAEEEEGKGTDL</sequence>
<evidence type="ECO:0000256" key="7">
    <source>
        <dbReference type="SAM" id="MobiDB-lite"/>
    </source>
</evidence>